<dbReference type="RefSeq" id="YP_007674937.1">
    <property type="nucleotide sequence ID" value="NC_020853.1"/>
</dbReference>
<dbReference type="Proteomes" id="UP000201389">
    <property type="component" value="Segment"/>
</dbReference>
<dbReference type="GeneID" id="15011510"/>
<sequence>MTIFLATNTVAGFDFAQDVITTTSAAERDTTNGTPSAMQVKRNVGYLQRELSTPLNEGWFHAGVYFKVPIDVAVRQMLRFYDSAGQILFGITRHGNNMYSNIYTAPTTSVNGPTGTLGGDLFTTLDVNWKIHDTLGFIKIYAGKILISAYTGDTSHFANGGVSAFRIAEFNPYADGTFSEIIIADQDTRGMKVKTMFGNAAGANSGFTGGYADVSGFVGPQETTAITSDTAGQISTFGLADPLASSAAILGVFINARGTKGASGPQGVNGVLRTGGVNYHSVDKAFEGILKSRSFSWDVNPATGLNWTTAELTALEAGVRSRP</sequence>
<name>M4R178_9CAUD</name>
<dbReference type="EMBL" id="HQ632859">
    <property type="protein sequence ID" value="AGH31477.1"/>
    <property type="molecule type" value="Genomic_DNA"/>
</dbReference>
<gene>
    <name evidence="1" type="ORF">LOKG_00041</name>
</gene>
<reference evidence="1 2" key="1">
    <citation type="submission" date="2010-10" db="EMBL/GenBank/DDBJ databases">
        <title>The Genome Sequence of Loktanella phage pCB2051-A.</title>
        <authorList>
            <consortium name="The Broad Institute Genome Sequencing Platform"/>
            <person name="Henn M.R."/>
            <person name="Buchan A."/>
            <person name="Levin J."/>
            <person name="Malboeuf C."/>
            <person name="Casali M."/>
            <person name="Russ C."/>
            <person name="Lennon N."/>
            <person name="Chapman S.B."/>
            <person name="Erlich R."/>
            <person name="Young S.K."/>
            <person name="Yandava C."/>
            <person name="Zeng Q."/>
            <person name="Alvarado L."/>
            <person name="Anderson S."/>
            <person name="Berlin A."/>
            <person name="Chen Z."/>
            <person name="Freedman E."/>
            <person name="Gellesch M."/>
            <person name="Goldberg J."/>
            <person name="Green L."/>
            <person name="Griggs A."/>
            <person name="Gujja S."/>
            <person name="Heilman E.R."/>
            <person name="Heiman D."/>
            <person name="Hollinger A."/>
            <person name="Howarth C."/>
            <person name="Larson L."/>
            <person name="Mehta T."/>
            <person name="Pearson M."/>
            <person name="Roberts A."/>
            <person name="Ryan E."/>
            <person name="Saif S."/>
            <person name="Shea T."/>
            <person name="Shenoy N."/>
            <person name="Sisk P."/>
            <person name="Stolte C."/>
            <person name="Sykes S."/>
            <person name="White J."/>
            <person name="Haas B."/>
            <person name="Nusbaum C."/>
            <person name="Birren B."/>
        </authorList>
    </citation>
    <scope>NUCLEOTIDE SEQUENCE [LARGE SCALE GENOMIC DNA]</scope>
    <source>
        <strain evidence="2">pCB2051-A</strain>
    </source>
</reference>
<protein>
    <submittedName>
        <fullName evidence="1">Uncharacterized protein</fullName>
    </submittedName>
</protein>
<evidence type="ECO:0000313" key="1">
    <source>
        <dbReference type="EMBL" id="AGH31477.1"/>
    </source>
</evidence>
<keyword evidence="2" id="KW-1185">Reference proteome</keyword>
<dbReference type="KEGG" id="vg:15011510"/>
<organism evidence="1 2">
    <name type="scientific">Loktanella phage pCB2051-A</name>
    <dbReference type="NCBI Taxonomy" id="754044"/>
    <lineage>
        <taxon>Viruses</taxon>
        <taxon>Duplodnaviria</taxon>
        <taxon>Heunggongvirae</taxon>
        <taxon>Uroviricota</taxon>
        <taxon>Caudoviricetes</taxon>
        <taxon>Casjensviridae</taxon>
        <taxon>Broinstvirus</taxon>
        <taxon>Broinstvirus pCB2051A</taxon>
    </lineage>
</organism>
<dbReference type="OrthoDB" id="8378at10239"/>
<proteinExistence type="predicted"/>
<evidence type="ECO:0000313" key="2">
    <source>
        <dbReference type="Proteomes" id="UP000201389"/>
    </source>
</evidence>
<accession>M4R178</accession>